<evidence type="ECO:0000313" key="7">
    <source>
        <dbReference type="Proteomes" id="UP001143480"/>
    </source>
</evidence>
<protein>
    <recommendedName>
        <fullName evidence="5">Histidine kinase/HSP90-like ATPase domain-containing protein</fullName>
    </recommendedName>
</protein>
<organism evidence="6 7">
    <name type="scientific">Dactylosporangium matsuzakiense</name>
    <dbReference type="NCBI Taxonomy" id="53360"/>
    <lineage>
        <taxon>Bacteria</taxon>
        <taxon>Bacillati</taxon>
        <taxon>Actinomycetota</taxon>
        <taxon>Actinomycetes</taxon>
        <taxon>Micromonosporales</taxon>
        <taxon>Micromonosporaceae</taxon>
        <taxon>Dactylosporangium</taxon>
    </lineage>
</organism>
<dbReference type="Proteomes" id="UP001143480">
    <property type="component" value="Unassembled WGS sequence"/>
</dbReference>
<proteinExistence type="predicted"/>
<dbReference type="InterPro" id="IPR003594">
    <property type="entry name" value="HATPase_dom"/>
</dbReference>
<keyword evidence="3" id="KW-0902">Two-component regulatory system</keyword>
<sequence length="389" mass="39712">MASVVAVVSRLATLAMVALSVVALVHADGYVDGPLAAAVYVVVAGWGAVFIVVVLRRDPVPGWVLSADVCVTAACVAVLPSTARTAAFEEQVANAGLEPITVAVAAAVSLLGVSVRRTALSCSVLAASYLAGYAPITDDAADAISNVSVIGWQVGTACCCQVFIGRLRALADVVDAATRDVVAARERVAARRAEGELRVRHFHEQVRRFRALHDGPLRILTAMAGPGPAGHPDPAIRRQCAVSANILRGAAPDGTGGTLTDLSLALIEAGNASAALGLRVTYHFANLPDDLPGEVVAALQAAGAEALSNAAAHAGTGRAHLTGTGGGDPRRPSVAVAVVDQGKGFDPEHRPPGCGIRHSIIDRLAEVGGVATVDSHPGQGTRVDLRWPA</sequence>
<evidence type="ECO:0000256" key="1">
    <source>
        <dbReference type="ARBA" id="ARBA00022679"/>
    </source>
</evidence>
<dbReference type="EMBL" id="BSFP01000005">
    <property type="protein sequence ID" value="GLK99843.1"/>
    <property type="molecule type" value="Genomic_DNA"/>
</dbReference>
<reference evidence="6" key="1">
    <citation type="journal article" date="2014" name="Int. J. Syst. Evol. Microbiol.">
        <title>Complete genome sequence of Corynebacterium casei LMG S-19264T (=DSM 44701T), isolated from a smear-ripened cheese.</title>
        <authorList>
            <consortium name="US DOE Joint Genome Institute (JGI-PGF)"/>
            <person name="Walter F."/>
            <person name="Albersmeier A."/>
            <person name="Kalinowski J."/>
            <person name="Ruckert C."/>
        </authorList>
    </citation>
    <scope>NUCLEOTIDE SEQUENCE</scope>
    <source>
        <strain evidence="6">VKM Ac-1321</strain>
    </source>
</reference>
<dbReference type="InterPro" id="IPR050482">
    <property type="entry name" value="Sensor_HK_TwoCompSys"/>
</dbReference>
<evidence type="ECO:0000256" key="4">
    <source>
        <dbReference type="SAM" id="Phobius"/>
    </source>
</evidence>
<evidence type="ECO:0000259" key="5">
    <source>
        <dbReference type="Pfam" id="PF02518"/>
    </source>
</evidence>
<dbReference type="Gene3D" id="3.30.565.10">
    <property type="entry name" value="Histidine kinase-like ATPase, C-terminal domain"/>
    <property type="match status" value="1"/>
</dbReference>
<keyword evidence="4" id="KW-0812">Transmembrane</keyword>
<feature type="transmembrane region" description="Helical" evidence="4">
    <location>
        <begin position="37"/>
        <end position="55"/>
    </location>
</feature>
<comment type="caution">
    <text evidence="6">The sequence shown here is derived from an EMBL/GenBank/DDBJ whole genome shotgun (WGS) entry which is preliminary data.</text>
</comment>
<dbReference type="PANTHER" id="PTHR24421:SF61">
    <property type="entry name" value="OXYGEN SENSOR HISTIDINE KINASE NREB"/>
    <property type="match status" value="1"/>
</dbReference>
<keyword evidence="7" id="KW-1185">Reference proteome</keyword>
<dbReference type="GO" id="GO:0016301">
    <property type="term" value="F:kinase activity"/>
    <property type="evidence" value="ECO:0007669"/>
    <property type="project" value="UniProtKB-KW"/>
</dbReference>
<name>A0A9W6KHX4_9ACTN</name>
<dbReference type="InterPro" id="IPR036890">
    <property type="entry name" value="HATPase_C_sf"/>
</dbReference>
<feature type="domain" description="Histidine kinase/HSP90-like ATPase" evidence="5">
    <location>
        <begin position="298"/>
        <end position="388"/>
    </location>
</feature>
<gene>
    <name evidence="6" type="ORF">GCM10017581_015840</name>
</gene>
<dbReference type="AlphaFoldDB" id="A0A9W6KHX4"/>
<evidence type="ECO:0000313" key="6">
    <source>
        <dbReference type="EMBL" id="GLK99843.1"/>
    </source>
</evidence>
<dbReference type="Pfam" id="PF02518">
    <property type="entry name" value="HATPase_c"/>
    <property type="match status" value="1"/>
</dbReference>
<evidence type="ECO:0000256" key="2">
    <source>
        <dbReference type="ARBA" id="ARBA00022777"/>
    </source>
</evidence>
<keyword evidence="1" id="KW-0808">Transferase</keyword>
<feature type="transmembrane region" description="Helical" evidence="4">
    <location>
        <begin position="62"/>
        <end position="83"/>
    </location>
</feature>
<keyword evidence="2" id="KW-0418">Kinase</keyword>
<dbReference type="PANTHER" id="PTHR24421">
    <property type="entry name" value="NITRATE/NITRITE SENSOR PROTEIN NARX-RELATED"/>
    <property type="match status" value="1"/>
</dbReference>
<dbReference type="SUPFAM" id="SSF55874">
    <property type="entry name" value="ATPase domain of HSP90 chaperone/DNA topoisomerase II/histidine kinase"/>
    <property type="match status" value="1"/>
</dbReference>
<reference evidence="6" key="2">
    <citation type="submission" date="2023-01" db="EMBL/GenBank/DDBJ databases">
        <authorList>
            <person name="Sun Q."/>
            <person name="Evtushenko L."/>
        </authorList>
    </citation>
    <scope>NUCLEOTIDE SEQUENCE</scope>
    <source>
        <strain evidence="6">VKM Ac-1321</strain>
    </source>
</reference>
<dbReference type="GO" id="GO:0000160">
    <property type="term" value="P:phosphorelay signal transduction system"/>
    <property type="evidence" value="ECO:0007669"/>
    <property type="project" value="UniProtKB-KW"/>
</dbReference>
<evidence type="ECO:0000256" key="3">
    <source>
        <dbReference type="ARBA" id="ARBA00023012"/>
    </source>
</evidence>
<keyword evidence="4" id="KW-1133">Transmembrane helix</keyword>
<accession>A0A9W6KHX4</accession>
<keyword evidence="4" id="KW-0472">Membrane</keyword>